<dbReference type="GO" id="GO:0055085">
    <property type="term" value="P:transmembrane transport"/>
    <property type="evidence" value="ECO:0007669"/>
    <property type="project" value="InterPro"/>
</dbReference>
<evidence type="ECO:0000256" key="7">
    <source>
        <dbReference type="ARBA" id="ARBA00023136"/>
    </source>
</evidence>
<evidence type="ECO:0000259" key="9">
    <source>
        <dbReference type="Pfam" id="PF00324"/>
    </source>
</evidence>
<gene>
    <name evidence="10" type="ORF">FCK90_15315</name>
</gene>
<dbReference type="GO" id="GO:0005886">
    <property type="term" value="C:plasma membrane"/>
    <property type="evidence" value="ECO:0007669"/>
    <property type="project" value="UniProtKB-SubCell"/>
</dbReference>
<dbReference type="GO" id="GO:0006865">
    <property type="term" value="P:amino acid transport"/>
    <property type="evidence" value="ECO:0007669"/>
    <property type="project" value="UniProtKB-KW"/>
</dbReference>
<feature type="transmembrane region" description="Helical" evidence="8">
    <location>
        <begin position="41"/>
        <end position="60"/>
    </location>
</feature>
<dbReference type="AlphaFoldDB" id="A0A5J5KTF3"/>
<dbReference type="InterPro" id="IPR004841">
    <property type="entry name" value="AA-permease/SLC12A_dom"/>
</dbReference>
<evidence type="ECO:0000256" key="8">
    <source>
        <dbReference type="SAM" id="Phobius"/>
    </source>
</evidence>
<accession>A0A5J5KTF3</accession>
<dbReference type="Proteomes" id="UP000325957">
    <property type="component" value="Unassembled WGS sequence"/>
</dbReference>
<evidence type="ECO:0000256" key="6">
    <source>
        <dbReference type="ARBA" id="ARBA00022989"/>
    </source>
</evidence>
<evidence type="ECO:0000313" key="11">
    <source>
        <dbReference type="Proteomes" id="UP000325957"/>
    </source>
</evidence>
<feature type="domain" description="Amino acid permease/ SLC12A" evidence="9">
    <location>
        <begin position="5"/>
        <end position="61"/>
    </location>
</feature>
<comment type="caution">
    <text evidence="10">The sequence shown here is derived from an EMBL/GenBank/DDBJ whole genome shotgun (WGS) entry which is preliminary data.</text>
</comment>
<keyword evidence="5" id="KW-0029">Amino-acid transport</keyword>
<feature type="non-terminal residue" evidence="10">
    <location>
        <position position="1"/>
    </location>
</feature>
<reference evidence="10 11" key="1">
    <citation type="submission" date="2019-05" db="EMBL/GenBank/DDBJ databases">
        <title>Kocuria coralli sp. nov., a novel actinobacterium isolated from coral reef seawater.</title>
        <authorList>
            <person name="Li J."/>
        </authorList>
    </citation>
    <scope>NUCLEOTIDE SEQUENCE [LARGE SCALE GENOMIC DNA]</scope>
    <source>
        <strain evidence="10 11">SCSIO 13007</strain>
    </source>
</reference>
<comment type="subcellular location">
    <subcellularLocation>
        <location evidence="1">Cell membrane</location>
        <topology evidence="1">Multi-pass membrane protein</topology>
    </subcellularLocation>
</comment>
<evidence type="ECO:0000256" key="2">
    <source>
        <dbReference type="ARBA" id="ARBA00022448"/>
    </source>
</evidence>
<evidence type="ECO:0000313" key="10">
    <source>
        <dbReference type="EMBL" id="KAA9392852.1"/>
    </source>
</evidence>
<keyword evidence="4 8" id="KW-0812">Transmembrane</keyword>
<feature type="transmembrane region" description="Helical" evidence="8">
    <location>
        <begin position="17"/>
        <end position="35"/>
    </location>
</feature>
<keyword evidence="7 8" id="KW-0472">Membrane</keyword>
<dbReference type="PANTHER" id="PTHR43495:SF2">
    <property type="entry name" value="D-SERINE_D-ALANINE_GLYCINE TRANSPORTER"/>
    <property type="match status" value="1"/>
</dbReference>
<keyword evidence="6 8" id="KW-1133">Transmembrane helix</keyword>
<dbReference type="Pfam" id="PF00324">
    <property type="entry name" value="AA_permease"/>
    <property type="match status" value="1"/>
</dbReference>
<evidence type="ECO:0000256" key="4">
    <source>
        <dbReference type="ARBA" id="ARBA00022692"/>
    </source>
</evidence>
<evidence type="ECO:0000256" key="3">
    <source>
        <dbReference type="ARBA" id="ARBA00022475"/>
    </source>
</evidence>
<name>A0A5J5KTF3_9MICC</name>
<sequence>HPEIAEKSKFKMPLSPVMNWVSLVFFGGLLVILGFAADTRIALFVTPVWFLILAIAYQVLKVSNRKTKIRHN</sequence>
<protein>
    <submittedName>
        <fullName evidence="10">Amino acid permease</fullName>
    </submittedName>
</protein>
<keyword evidence="2" id="KW-0813">Transport</keyword>
<dbReference type="PANTHER" id="PTHR43495">
    <property type="entry name" value="GABA PERMEASE"/>
    <property type="match status" value="1"/>
</dbReference>
<organism evidence="10 11">
    <name type="scientific">Kocuria coralli</name>
    <dbReference type="NCBI Taxonomy" id="1461025"/>
    <lineage>
        <taxon>Bacteria</taxon>
        <taxon>Bacillati</taxon>
        <taxon>Actinomycetota</taxon>
        <taxon>Actinomycetes</taxon>
        <taxon>Micrococcales</taxon>
        <taxon>Micrococcaceae</taxon>
        <taxon>Kocuria</taxon>
    </lineage>
</organism>
<evidence type="ECO:0000256" key="1">
    <source>
        <dbReference type="ARBA" id="ARBA00004651"/>
    </source>
</evidence>
<proteinExistence type="predicted"/>
<evidence type="ECO:0000256" key="5">
    <source>
        <dbReference type="ARBA" id="ARBA00022970"/>
    </source>
</evidence>
<keyword evidence="11" id="KW-1185">Reference proteome</keyword>
<dbReference type="EMBL" id="SZWF01000078">
    <property type="protein sequence ID" value="KAA9392852.1"/>
    <property type="molecule type" value="Genomic_DNA"/>
</dbReference>
<keyword evidence="3" id="KW-1003">Cell membrane</keyword>